<keyword evidence="2" id="KW-0547">Nucleotide-binding</keyword>
<keyword evidence="3" id="KW-0975">Bacterial flagellum</keyword>
<gene>
    <name evidence="6" type="ORF">SNR37_000186</name>
</gene>
<proteinExistence type="predicted"/>
<protein>
    <submittedName>
        <fullName evidence="6">PilZ domain-containing protein</fullName>
    </submittedName>
</protein>
<evidence type="ECO:0000313" key="6">
    <source>
        <dbReference type="EMBL" id="MEE1674867.1"/>
    </source>
</evidence>
<dbReference type="Gene3D" id="2.30.110.10">
    <property type="entry name" value="Electron Transport, Fmn-binding Protein, Chain A"/>
    <property type="match status" value="1"/>
</dbReference>
<evidence type="ECO:0000256" key="2">
    <source>
        <dbReference type="ARBA" id="ARBA00022741"/>
    </source>
</evidence>
<dbReference type="Proteomes" id="UP001310248">
    <property type="component" value="Unassembled WGS sequence"/>
</dbReference>
<keyword evidence="1" id="KW-0973">c-di-GMP</keyword>
<sequence>MDQVQFHKVPPNCGLSLNITTRFKKAADYKGYWIGVDKKSYIICRLNGADASTGINLISEGCEVNARFHWDGKLIAFRSEIVALINEPARWMILQYPQNVMSMPLRKHDRYECYQPATLHLDSKHVLRGVLKDISERGCKFVPSAANKFNINVLKDKNLQLQTRFPKLEEPVILTCQVKNTPNERNEFALGCQFVQEYDLVNQQIEYQLVDKAYEKKIQGIA</sequence>
<evidence type="ECO:0000259" key="4">
    <source>
        <dbReference type="Pfam" id="PF07238"/>
    </source>
</evidence>
<name>A0ABU7G6M5_9ALTE</name>
<feature type="domain" description="PilZ" evidence="4">
    <location>
        <begin position="105"/>
        <end position="202"/>
    </location>
</feature>
<evidence type="ECO:0000259" key="5">
    <source>
        <dbReference type="Pfam" id="PF12945"/>
    </source>
</evidence>
<dbReference type="InterPro" id="IPR009926">
    <property type="entry name" value="T3SS_YcgR_PilZN"/>
</dbReference>
<dbReference type="SUPFAM" id="SSF141371">
    <property type="entry name" value="PilZ domain-like"/>
    <property type="match status" value="2"/>
</dbReference>
<organism evidence="6 7">
    <name type="scientific">Agarivorans aestuarii</name>
    <dbReference type="NCBI Taxonomy" id="1563703"/>
    <lineage>
        <taxon>Bacteria</taxon>
        <taxon>Pseudomonadati</taxon>
        <taxon>Pseudomonadota</taxon>
        <taxon>Gammaproteobacteria</taxon>
        <taxon>Alteromonadales</taxon>
        <taxon>Alteromonadaceae</taxon>
        <taxon>Agarivorans</taxon>
    </lineage>
</organism>
<feature type="domain" description="Type III secretion system flagellar brake protein YcgR PilZN" evidence="5">
    <location>
        <begin position="15"/>
        <end position="97"/>
    </location>
</feature>
<comment type="caution">
    <text evidence="6">The sequence shown here is derived from an EMBL/GenBank/DDBJ whole genome shotgun (WGS) entry which is preliminary data.</text>
</comment>
<evidence type="ECO:0000313" key="7">
    <source>
        <dbReference type="Proteomes" id="UP001310248"/>
    </source>
</evidence>
<dbReference type="InterPro" id="IPR009875">
    <property type="entry name" value="PilZ_domain"/>
</dbReference>
<dbReference type="Pfam" id="PF07238">
    <property type="entry name" value="PilZ"/>
    <property type="match status" value="1"/>
</dbReference>
<accession>A0ABU7G6M5</accession>
<reference evidence="7" key="1">
    <citation type="submission" date="2023-07" db="EMBL/GenBank/DDBJ databases">
        <title>Draft genome sequence of Agarivorans aestuarii strain ZMCS4, a CAZymes producing bacteria isolated from the marine brown algae Clodostephus spongiosus.</title>
        <authorList>
            <person name="Lorente B."/>
            <person name="Cabral C."/>
            <person name="Frias J."/>
            <person name="Faria J."/>
            <person name="Toubarro D."/>
        </authorList>
    </citation>
    <scope>NUCLEOTIDE SEQUENCE [LARGE SCALE GENOMIC DNA]</scope>
    <source>
        <strain evidence="7">ZMCS4</strain>
    </source>
</reference>
<dbReference type="InterPro" id="IPR012349">
    <property type="entry name" value="Split_barrel_FMN-bd"/>
</dbReference>
<dbReference type="Pfam" id="PF12945">
    <property type="entry name" value="PilZNR"/>
    <property type="match status" value="1"/>
</dbReference>
<evidence type="ECO:0000256" key="1">
    <source>
        <dbReference type="ARBA" id="ARBA00022636"/>
    </source>
</evidence>
<keyword evidence="7" id="KW-1185">Reference proteome</keyword>
<dbReference type="Gene3D" id="2.40.10.220">
    <property type="entry name" value="predicted glycosyltransferase like domains"/>
    <property type="match status" value="1"/>
</dbReference>
<dbReference type="EMBL" id="JAYDYW010000010">
    <property type="protein sequence ID" value="MEE1674867.1"/>
    <property type="molecule type" value="Genomic_DNA"/>
</dbReference>
<evidence type="ECO:0000256" key="3">
    <source>
        <dbReference type="ARBA" id="ARBA00023143"/>
    </source>
</evidence>
<dbReference type="RefSeq" id="WP_163132647.1">
    <property type="nucleotide sequence ID" value="NZ_JAYDYW010000010.1"/>
</dbReference>